<dbReference type="OrthoDB" id="47059at2759"/>
<organism evidence="1 2">
    <name type="scientific">Periconia digitata</name>
    <dbReference type="NCBI Taxonomy" id="1303443"/>
    <lineage>
        <taxon>Eukaryota</taxon>
        <taxon>Fungi</taxon>
        <taxon>Dikarya</taxon>
        <taxon>Ascomycota</taxon>
        <taxon>Pezizomycotina</taxon>
        <taxon>Dothideomycetes</taxon>
        <taxon>Pleosporomycetidae</taxon>
        <taxon>Pleosporales</taxon>
        <taxon>Massarineae</taxon>
        <taxon>Periconiaceae</taxon>
        <taxon>Periconia</taxon>
    </lineage>
</organism>
<dbReference type="Proteomes" id="UP001152607">
    <property type="component" value="Unassembled WGS sequence"/>
</dbReference>
<reference evidence="1" key="1">
    <citation type="submission" date="2023-01" db="EMBL/GenBank/DDBJ databases">
        <authorList>
            <person name="Van Ghelder C."/>
            <person name="Rancurel C."/>
        </authorList>
    </citation>
    <scope>NUCLEOTIDE SEQUENCE</scope>
    <source>
        <strain evidence="1">CNCM I-4278</strain>
    </source>
</reference>
<name>A0A9W4UA03_9PLEO</name>
<evidence type="ECO:0000313" key="1">
    <source>
        <dbReference type="EMBL" id="CAI6329423.1"/>
    </source>
</evidence>
<protein>
    <submittedName>
        <fullName evidence="1">Uncharacterized protein</fullName>
    </submittedName>
</protein>
<dbReference type="AlphaFoldDB" id="A0A9W4UA03"/>
<gene>
    <name evidence="1" type="ORF">PDIGIT_LOCUS4127</name>
</gene>
<evidence type="ECO:0000313" key="2">
    <source>
        <dbReference type="Proteomes" id="UP001152607"/>
    </source>
</evidence>
<sequence length="204" mass="22481">MSPTEFPKLSNLTALLRAQTASPSPSPSTTAGNPTLYRCPPQTHTRLQHLNVAEVVTLFTPFVPHPPNTTLDKNMDPFEPLGRAVHRPVRHIPYRLDHGMTETHGDFLSASGAIMLVVCAAANVRAVYPRAFEQQVRFCRDVVEMVGRGGQAMESVPVVLVLISEEGTVRQNFLDQVRDFDVVCCVNSYQPMALANSVRIVFGL</sequence>
<dbReference type="EMBL" id="CAOQHR010000002">
    <property type="protein sequence ID" value="CAI6329423.1"/>
    <property type="molecule type" value="Genomic_DNA"/>
</dbReference>
<keyword evidence="2" id="KW-1185">Reference proteome</keyword>
<accession>A0A9W4UA03</accession>
<proteinExistence type="predicted"/>
<comment type="caution">
    <text evidence="1">The sequence shown here is derived from an EMBL/GenBank/DDBJ whole genome shotgun (WGS) entry which is preliminary data.</text>
</comment>